<proteinExistence type="predicted"/>
<dbReference type="SUPFAM" id="SSF160935">
    <property type="entry name" value="VPA0735-like"/>
    <property type="match status" value="1"/>
</dbReference>
<dbReference type="PANTHER" id="PTHR36509">
    <property type="entry name" value="BLL3101 PROTEIN"/>
    <property type="match status" value="1"/>
</dbReference>
<dbReference type="AlphaFoldDB" id="A0A9W4WBX3"/>
<keyword evidence="4" id="KW-1185">Reference proteome</keyword>
<organism evidence="3 4">
    <name type="scientific">Colletotrichum noveboracense</name>
    <dbReference type="NCBI Taxonomy" id="2664923"/>
    <lineage>
        <taxon>Eukaryota</taxon>
        <taxon>Fungi</taxon>
        <taxon>Dikarya</taxon>
        <taxon>Ascomycota</taxon>
        <taxon>Pezizomycotina</taxon>
        <taxon>Sordariomycetes</taxon>
        <taxon>Hypocreomycetidae</taxon>
        <taxon>Glomerellales</taxon>
        <taxon>Glomerellaceae</taxon>
        <taxon>Colletotrichum</taxon>
        <taxon>Colletotrichum gloeosporioides species complex</taxon>
    </lineage>
</organism>
<dbReference type="PANTHER" id="PTHR36509:SF2">
    <property type="entry name" value="BLL3101 PROTEIN"/>
    <property type="match status" value="1"/>
</dbReference>
<evidence type="ECO:0000313" key="4">
    <source>
        <dbReference type="Proteomes" id="UP001152533"/>
    </source>
</evidence>
<feature type="domain" description="DUF1254" evidence="2">
    <location>
        <begin position="71"/>
        <end position="193"/>
    </location>
</feature>
<dbReference type="InterPro" id="IPR037050">
    <property type="entry name" value="DUF1254_sf"/>
</dbReference>
<comment type="caution">
    <text evidence="3">The sequence shown here is derived from an EMBL/GenBank/DDBJ whole genome shotgun (WGS) entry which is preliminary data.</text>
</comment>
<evidence type="ECO:0000256" key="1">
    <source>
        <dbReference type="SAM" id="SignalP"/>
    </source>
</evidence>
<dbReference type="Pfam" id="PF06863">
    <property type="entry name" value="DUF1254"/>
    <property type="match status" value="1"/>
</dbReference>
<gene>
    <name evidence="3" type="ORF">CGXH109_LOCUS96112</name>
</gene>
<dbReference type="Gene3D" id="2.60.40.1610">
    <property type="entry name" value="Domain of unknown function DUF1254"/>
    <property type="match status" value="1"/>
</dbReference>
<dbReference type="EMBL" id="CAMGZC010000869">
    <property type="protein sequence ID" value="CAI0650442.1"/>
    <property type="molecule type" value="Genomic_DNA"/>
</dbReference>
<keyword evidence="1" id="KW-0732">Signal</keyword>
<sequence>MLQSVAIILLYAATARAQVKIPDENPIVRVDLNATADLEPDSSATIINVDDAVDGTLEATAWSLIPISTCTREFPTPETNSIVAVNVDVLYSFGVLDLSEADVLLGVPEFDDCYWSYLIWDFYGNAIAEISNVNGNTAGTYRLKRGAVSEVGLANGNLISISTAYASVAIRIGINSNTTEELDRLHSLQDASTVGTTDLSAETTVPSFARLITPNITIP</sequence>
<feature type="chain" id="PRO_5040811382" description="DUF1254 domain-containing protein" evidence="1">
    <location>
        <begin position="18"/>
        <end position="219"/>
    </location>
</feature>
<reference evidence="3" key="1">
    <citation type="submission" date="2022-08" db="EMBL/GenBank/DDBJ databases">
        <authorList>
            <person name="Giroux E."/>
            <person name="Giroux E."/>
        </authorList>
    </citation>
    <scope>NUCLEOTIDE SEQUENCE</scope>
    <source>
        <strain evidence="3">H1091258</strain>
    </source>
</reference>
<evidence type="ECO:0000313" key="3">
    <source>
        <dbReference type="EMBL" id="CAI0650442.1"/>
    </source>
</evidence>
<feature type="signal peptide" evidence="1">
    <location>
        <begin position="1"/>
        <end position="17"/>
    </location>
</feature>
<accession>A0A9W4WBX3</accession>
<name>A0A9W4WBX3_9PEZI</name>
<dbReference type="Proteomes" id="UP001152533">
    <property type="component" value="Unassembled WGS sequence"/>
</dbReference>
<protein>
    <recommendedName>
        <fullName evidence="2">DUF1254 domain-containing protein</fullName>
    </recommendedName>
</protein>
<dbReference type="InterPro" id="IPR010679">
    <property type="entry name" value="DUF1254"/>
</dbReference>
<evidence type="ECO:0000259" key="2">
    <source>
        <dbReference type="Pfam" id="PF06863"/>
    </source>
</evidence>